<dbReference type="RefSeq" id="XP_053583067.1">
    <property type="nucleotide sequence ID" value="XM_053734154.1"/>
</dbReference>
<dbReference type="Proteomes" id="UP000483820">
    <property type="component" value="Chromosome V"/>
</dbReference>
<dbReference type="AlphaFoldDB" id="A0A6A5GHP2"/>
<evidence type="ECO:0000313" key="2">
    <source>
        <dbReference type="EMBL" id="KAF1754710.1"/>
    </source>
</evidence>
<dbReference type="KEGG" id="crq:GCK72_021274"/>
<feature type="domain" description="F-box" evidence="1">
    <location>
        <begin position="4"/>
        <end position="53"/>
    </location>
</feature>
<evidence type="ECO:0000313" key="3">
    <source>
        <dbReference type="Proteomes" id="UP000483820"/>
    </source>
</evidence>
<comment type="caution">
    <text evidence="2">The sequence shown here is derived from an EMBL/GenBank/DDBJ whole genome shotgun (WGS) entry which is preliminary data.</text>
</comment>
<dbReference type="CTD" id="78777188"/>
<dbReference type="PROSITE" id="PS50181">
    <property type="entry name" value="FBOX"/>
    <property type="match status" value="1"/>
</dbReference>
<proteinExistence type="predicted"/>
<reference evidence="2 3" key="1">
    <citation type="submission" date="2019-12" db="EMBL/GenBank/DDBJ databases">
        <title>Chromosome-level assembly of the Caenorhabditis remanei genome.</title>
        <authorList>
            <person name="Teterina A.A."/>
            <person name="Willis J.H."/>
            <person name="Phillips P.C."/>
        </authorList>
    </citation>
    <scope>NUCLEOTIDE SEQUENCE [LARGE SCALE GENOMIC DNA]</scope>
    <source>
        <strain evidence="2 3">PX506</strain>
        <tissue evidence="2">Whole organism</tissue>
    </source>
</reference>
<dbReference type="InterPro" id="IPR001810">
    <property type="entry name" value="F-box_dom"/>
</dbReference>
<dbReference type="Pfam" id="PF00646">
    <property type="entry name" value="F-box"/>
    <property type="match status" value="1"/>
</dbReference>
<dbReference type="GeneID" id="78777188"/>
<gene>
    <name evidence="2" type="ORF">GCK72_021274</name>
</gene>
<dbReference type="InterPro" id="IPR053222">
    <property type="entry name" value="Zygotic_Embryogenesis-Asso"/>
</dbReference>
<accession>A0A6A5GHP2</accession>
<organism evidence="2 3">
    <name type="scientific">Caenorhabditis remanei</name>
    <name type="common">Caenorhabditis vulgaris</name>
    <dbReference type="NCBI Taxonomy" id="31234"/>
    <lineage>
        <taxon>Eukaryota</taxon>
        <taxon>Metazoa</taxon>
        <taxon>Ecdysozoa</taxon>
        <taxon>Nematoda</taxon>
        <taxon>Chromadorea</taxon>
        <taxon>Rhabditida</taxon>
        <taxon>Rhabditina</taxon>
        <taxon>Rhabditomorpha</taxon>
        <taxon>Rhabditoidea</taxon>
        <taxon>Rhabditidae</taxon>
        <taxon>Peloderinae</taxon>
        <taxon>Caenorhabditis</taxon>
    </lineage>
</organism>
<protein>
    <recommendedName>
        <fullName evidence="1">F-box domain-containing protein</fullName>
    </recommendedName>
</protein>
<dbReference type="PANTHER" id="PTHR22899:SF0">
    <property type="entry name" value="F-BOX ASSOCIATED DOMAIN-CONTAINING PROTEIN-RELATED"/>
    <property type="match status" value="1"/>
</dbReference>
<dbReference type="PANTHER" id="PTHR22899">
    <property type="entry name" value="CYCLIN-RELATED F-BOX FAMILY"/>
    <property type="match status" value="1"/>
</dbReference>
<name>A0A6A5GHP2_CAERE</name>
<evidence type="ECO:0000259" key="1">
    <source>
        <dbReference type="PROSITE" id="PS50181"/>
    </source>
</evidence>
<sequence>MTTPFPLLRLPRLALIRVLQQMKTGELIAISLLSNRARNLIKMLCIKKYVSSVNLHADYLSIEASQRYDEPLELSFNTVSVSSDVTLKWLERVFEVMDCSIEEVDLHGSPQRDDVCEVLTILKEVRGLYIWDNCPNSFAKKALKILTPVTAETVMFKFHLRTKKNWKLL</sequence>
<dbReference type="EMBL" id="WUAV01000005">
    <property type="protein sequence ID" value="KAF1754710.1"/>
    <property type="molecule type" value="Genomic_DNA"/>
</dbReference>